<evidence type="ECO:0000259" key="2">
    <source>
        <dbReference type="Pfam" id="PF18935"/>
    </source>
</evidence>
<accession>A0A0P1MA25</accession>
<proteinExistence type="predicted"/>
<dbReference type="STRING" id="1633631.GCA_001442925_02174"/>
<reference evidence="3 4" key="1">
    <citation type="submission" date="2015-11" db="EMBL/GenBank/DDBJ databases">
        <authorList>
            <person name="Zhang Y."/>
            <person name="Guo Z."/>
        </authorList>
    </citation>
    <scope>NUCLEOTIDE SEQUENCE [LARGE SCALE GENOMIC DNA]</scope>
    <source>
        <strain evidence="3">JGI-4</strain>
    </source>
</reference>
<protein>
    <submittedName>
        <fullName evidence="3">TM2 domain</fullName>
    </submittedName>
</protein>
<evidence type="ECO:0000313" key="3">
    <source>
        <dbReference type="EMBL" id="CUU08783.1"/>
    </source>
</evidence>
<accession>A0A0P1LZS9</accession>
<evidence type="ECO:0000313" key="4">
    <source>
        <dbReference type="Proteomes" id="UP000182011"/>
    </source>
</evidence>
<accession>A0A0S4NF80</accession>
<accession>A0A0P1LH17</accession>
<dbReference type="Pfam" id="PF18935">
    <property type="entry name" value="DUF5683"/>
    <property type="match status" value="1"/>
</dbReference>
<accession>A0A0P1MI53</accession>
<dbReference type="InterPro" id="IPR043738">
    <property type="entry name" value="DUF5683"/>
</dbReference>
<dbReference type="Proteomes" id="UP000182011">
    <property type="component" value="Unassembled WGS sequence"/>
</dbReference>
<feature type="domain" description="DUF5683" evidence="2">
    <location>
        <begin position="40"/>
        <end position="144"/>
    </location>
</feature>
<accession>A0A0P1N003</accession>
<accession>A0A0P1LSE7</accession>
<feature type="signal peptide" evidence="1">
    <location>
        <begin position="1"/>
        <end position="18"/>
    </location>
</feature>
<feature type="chain" id="PRO_5015043509" evidence="1">
    <location>
        <begin position="19"/>
        <end position="182"/>
    </location>
</feature>
<dbReference type="EMBL" id="FAOP01000011">
    <property type="protein sequence ID" value="CUU08783.1"/>
    <property type="molecule type" value="Genomic_DNA"/>
</dbReference>
<dbReference type="OrthoDB" id="9792998at2"/>
<accession>A0A0P1P419</accession>
<accession>A0A0P1M1T7</accession>
<keyword evidence="1" id="KW-0732">Signal</keyword>
<evidence type="ECO:0000256" key="1">
    <source>
        <dbReference type="SAM" id="SignalP"/>
    </source>
</evidence>
<sequence>MIKRALTLIVLIPALLLAQLKSQSNETSKNDEFISKRKLTALTYSTFIPGAGQFYLGHKIKGVFFTLTAFGSLVVTIVSQNNLVGGNERLENLEMQYVSTMNWERAEQIWQEMVRVKSDIDKDYKRRNLFLGITAGIWVANIIDVLFFTSDKGAGDIFGYNKSLFEIKSGNKEIMLTVKLNF</sequence>
<dbReference type="AlphaFoldDB" id="A0A0P1LH17"/>
<name>A0A0P1LH17_9BACT</name>
<organism evidence="3 4">
    <name type="scientific">Candidatus Kryptonium thompsonii</name>
    <dbReference type="NCBI Taxonomy" id="1633631"/>
    <lineage>
        <taxon>Bacteria</taxon>
        <taxon>Pseudomonadati</taxon>
        <taxon>Candidatus Kryptoniota</taxon>
        <taxon>Candidatus Kryptonium</taxon>
    </lineage>
</organism>
<accession>A0A0P1MUF1</accession>
<dbReference type="RefSeq" id="WP_047134462.1">
    <property type="nucleotide sequence ID" value="NZ_CZVJ01000016.1"/>
</dbReference>
<gene>
    <name evidence="3" type="ORF">JGI4_02180</name>
</gene>